<comment type="caution">
    <text evidence="2">The sequence shown here is derived from an EMBL/GenBank/DDBJ whole genome shotgun (WGS) entry which is preliminary data.</text>
</comment>
<feature type="transmembrane region" description="Helical" evidence="1">
    <location>
        <begin position="21"/>
        <end position="40"/>
    </location>
</feature>
<dbReference type="RefSeq" id="WP_223577152.1">
    <property type="nucleotide sequence ID" value="NZ_BAABFU010000001.1"/>
</dbReference>
<sequence length="200" mass="22802">MSQPTVDPKQRTKNRRVVSGLVLLFAAPVILAYVAHYMGWFNIATQNNGTLLEAPYPHFEQYQWQTAEGEKLHFREFETKWWWVYLPKSDDCSQTCDTTVKWLTRNHLALGKQADKLKRLVVFPSQVIGQEKVEDADKIVLAKGSIAGGNPQLQRGKVYLMDPHGNLFMQYEPVHTQDEAIASSKGLRDDVRKAMKVTGL</sequence>
<proteinExistence type="predicted"/>
<name>A0ABP8HV38_9GAMM</name>
<reference evidence="3" key="1">
    <citation type="journal article" date="2019" name="Int. J. Syst. Evol. Microbiol.">
        <title>The Global Catalogue of Microorganisms (GCM) 10K type strain sequencing project: providing services to taxonomists for standard genome sequencing and annotation.</title>
        <authorList>
            <consortium name="The Broad Institute Genomics Platform"/>
            <consortium name="The Broad Institute Genome Sequencing Center for Infectious Disease"/>
            <person name="Wu L."/>
            <person name="Ma J."/>
        </authorList>
    </citation>
    <scope>NUCLEOTIDE SEQUENCE [LARGE SCALE GENOMIC DNA]</scope>
    <source>
        <strain evidence="3">JCM 17727</strain>
    </source>
</reference>
<organism evidence="2 3">
    <name type="scientific">Kangiella taiwanensis</name>
    <dbReference type="NCBI Taxonomy" id="1079179"/>
    <lineage>
        <taxon>Bacteria</taxon>
        <taxon>Pseudomonadati</taxon>
        <taxon>Pseudomonadota</taxon>
        <taxon>Gammaproteobacteria</taxon>
        <taxon>Kangiellales</taxon>
        <taxon>Kangiellaceae</taxon>
        <taxon>Kangiella</taxon>
    </lineage>
</organism>
<evidence type="ECO:0000313" key="3">
    <source>
        <dbReference type="Proteomes" id="UP001501294"/>
    </source>
</evidence>
<keyword evidence="1" id="KW-1133">Transmembrane helix</keyword>
<keyword evidence="3" id="KW-1185">Reference proteome</keyword>
<accession>A0ABP8HV38</accession>
<protein>
    <submittedName>
        <fullName evidence="2">Uncharacterized protein</fullName>
    </submittedName>
</protein>
<evidence type="ECO:0000256" key="1">
    <source>
        <dbReference type="SAM" id="Phobius"/>
    </source>
</evidence>
<gene>
    <name evidence="2" type="ORF">GCM10023150_05210</name>
</gene>
<dbReference type="Proteomes" id="UP001501294">
    <property type="component" value="Unassembled WGS sequence"/>
</dbReference>
<evidence type="ECO:0000313" key="2">
    <source>
        <dbReference type="EMBL" id="GAA4345120.1"/>
    </source>
</evidence>
<keyword evidence="1" id="KW-0472">Membrane</keyword>
<keyword evidence="1" id="KW-0812">Transmembrane</keyword>
<dbReference type="EMBL" id="BAABFU010000001">
    <property type="protein sequence ID" value="GAA4345120.1"/>
    <property type="molecule type" value="Genomic_DNA"/>
</dbReference>